<dbReference type="EMBL" id="CM040476">
    <property type="protein sequence ID" value="MCI4391758.1"/>
    <property type="molecule type" value="Genomic_DNA"/>
</dbReference>
<keyword evidence="2" id="KW-1185">Reference proteome</keyword>
<evidence type="ECO:0000313" key="2">
    <source>
        <dbReference type="Proteomes" id="UP000829447"/>
    </source>
</evidence>
<name>A0ACC5XKW8_PANGG</name>
<accession>A0ACC5XKW8</accession>
<comment type="caution">
    <text evidence="1">The sequence shown here is derived from an EMBL/GenBank/DDBJ whole genome shotgun (WGS) entry which is preliminary data.</text>
</comment>
<proteinExistence type="predicted"/>
<gene>
    <name evidence="1" type="ORF">PGIGA_G00137990</name>
</gene>
<evidence type="ECO:0000313" key="1">
    <source>
        <dbReference type="EMBL" id="MCI4391758.1"/>
    </source>
</evidence>
<reference evidence="1 2" key="1">
    <citation type="journal article" date="2022" name="bioRxiv">
        <title>An ancient truncated duplication of the anti-Mullerian hormone receptor type 2 gene is a potential conserved master sex determinant in the Pangasiidae catfish family.</title>
        <authorList>
            <person name="Wen M."/>
            <person name="Pan Q."/>
            <person name="Jouanno E."/>
            <person name="Montfort J."/>
            <person name="Zahm M."/>
            <person name="Cabau C."/>
            <person name="Klopp C."/>
            <person name="Iampietro C."/>
            <person name="Roques C."/>
            <person name="Bouchez O."/>
            <person name="Castinel A."/>
            <person name="Donnadieu C."/>
            <person name="Parrinello H."/>
            <person name="Poncet C."/>
            <person name="Belmonte E."/>
            <person name="Gautier V."/>
            <person name="Avarre J.-C."/>
            <person name="Dugue R."/>
            <person name="Gustiano R."/>
            <person name="Ha T.T.T."/>
            <person name="Campet M."/>
            <person name="Sriphairoj K."/>
            <person name="Ribolli J."/>
            <person name="de Almeida F.L."/>
            <person name="Desvignes T."/>
            <person name="Postlethwait J.H."/>
            <person name="Bucao C.F."/>
            <person name="Robinson-Rechavi M."/>
            <person name="Bobe J."/>
            <person name="Herpin A."/>
            <person name="Guiguen Y."/>
        </authorList>
    </citation>
    <scope>NUCLEOTIDE SEQUENCE [LARGE SCALE GENOMIC DNA]</scope>
    <source>
        <strain evidence="1">YG-Dec2019</strain>
    </source>
</reference>
<sequence>MITLKSLAVDAKQDKLDILFNSQPYTIDFAQMQEFSVSSGRSVPISGKLISSVDLYTEFQATAFGQGVYFAVKSSYSLSDTYSPPNADGHKFIFVARVLTGDFTQGKHDMRAAPLREGSGMPMRFHSVVDNVKEPSLFVIFNDTQAYPQYLITCLKAPE</sequence>
<dbReference type="Proteomes" id="UP000829447">
    <property type="component" value="Linkage Group LG23"/>
</dbReference>
<protein>
    <submittedName>
        <fullName evidence="1">Uncharacterized protein</fullName>
    </submittedName>
</protein>
<organism evidence="1 2">
    <name type="scientific">Pangasianodon gigas</name>
    <name type="common">Mekong giant catfish</name>
    <name type="synonym">Pangasius gigas</name>
    <dbReference type="NCBI Taxonomy" id="30993"/>
    <lineage>
        <taxon>Eukaryota</taxon>
        <taxon>Metazoa</taxon>
        <taxon>Chordata</taxon>
        <taxon>Craniata</taxon>
        <taxon>Vertebrata</taxon>
        <taxon>Euteleostomi</taxon>
        <taxon>Actinopterygii</taxon>
        <taxon>Neopterygii</taxon>
        <taxon>Teleostei</taxon>
        <taxon>Ostariophysi</taxon>
        <taxon>Siluriformes</taxon>
        <taxon>Pangasiidae</taxon>
        <taxon>Pangasianodon</taxon>
    </lineage>
</organism>